<gene>
    <name evidence="2" type="ORF">CTI12_AA537020</name>
</gene>
<reference evidence="2 3" key="1">
    <citation type="journal article" date="2018" name="Mol. Plant">
        <title>The genome of Artemisia annua provides insight into the evolution of Asteraceae family and artemisinin biosynthesis.</title>
        <authorList>
            <person name="Shen Q."/>
            <person name="Zhang L."/>
            <person name="Liao Z."/>
            <person name="Wang S."/>
            <person name="Yan T."/>
            <person name="Shi P."/>
            <person name="Liu M."/>
            <person name="Fu X."/>
            <person name="Pan Q."/>
            <person name="Wang Y."/>
            <person name="Lv Z."/>
            <person name="Lu X."/>
            <person name="Zhang F."/>
            <person name="Jiang W."/>
            <person name="Ma Y."/>
            <person name="Chen M."/>
            <person name="Hao X."/>
            <person name="Li L."/>
            <person name="Tang Y."/>
            <person name="Lv G."/>
            <person name="Zhou Y."/>
            <person name="Sun X."/>
            <person name="Brodelius P.E."/>
            <person name="Rose J.K.C."/>
            <person name="Tang K."/>
        </authorList>
    </citation>
    <scope>NUCLEOTIDE SEQUENCE [LARGE SCALE GENOMIC DNA]</scope>
    <source>
        <strain evidence="3">cv. Huhao1</strain>
        <tissue evidence="2">Leaf</tissue>
    </source>
</reference>
<evidence type="ECO:0000313" key="3">
    <source>
        <dbReference type="Proteomes" id="UP000245207"/>
    </source>
</evidence>
<accession>A0A2U1KTI3</accession>
<evidence type="ECO:0000313" key="2">
    <source>
        <dbReference type="EMBL" id="PWA40049.1"/>
    </source>
</evidence>
<feature type="coiled-coil region" evidence="1">
    <location>
        <begin position="1"/>
        <end position="73"/>
    </location>
</feature>
<dbReference type="SUPFAM" id="SSF57997">
    <property type="entry name" value="Tropomyosin"/>
    <property type="match status" value="1"/>
</dbReference>
<evidence type="ECO:0000256" key="1">
    <source>
        <dbReference type="SAM" id="Coils"/>
    </source>
</evidence>
<dbReference type="STRING" id="35608.A0A2U1KTI3"/>
<sequence>MEELKASKDRLEEAVSVLAHQDNEIKASRNQIEEAESKLGERVKELNASRDRLEEAKCKLEERVNELKASRKQLKEVDSVLTKTRRCLKLAESQYKASEAERGILLPKIETLENNVQKEHNLLKKAEAKCQQLKDEVSRLQHEVQITKSANRPE</sequence>
<keyword evidence="1" id="KW-0175">Coiled coil</keyword>
<organism evidence="2 3">
    <name type="scientific">Artemisia annua</name>
    <name type="common">Sweet wormwood</name>
    <dbReference type="NCBI Taxonomy" id="35608"/>
    <lineage>
        <taxon>Eukaryota</taxon>
        <taxon>Viridiplantae</taxon>
        <taxon>Streptophyta</taxon>
        <taxon>Embryophyta</taxon>
        <taxon>Tracheophyta</taxon>
        <taxon>Spermatophyta</taxon>
        <taxon>Magnoliopsida</taxon>
        <taxon>eudicotyledons</taxon>
        <taxon>Gunneridae</taxon>
        <taxon>Pentapetalae</taxon>
        <taxon>asterids</taxon>
        <taxon>campanulids</taxon>
        <taxon>Asterales</taxon>
        <taxon>Asteraceae</taxon>
        <taxon>Asteroideae</taxon>
        <taxon>Anthemideae</taxon>
        <taxon>Artemisiinae</taxon>
        <taxon>Artemisia</taxon>
    </lineage>
</organism>
<dbReference type="EMBL" id="PKPP01014112">
    <property type="protein sequence ID" value="PWA40049.1"/>
    <property type="molecule type" value="Genomic_DNA"/>
</dbReference>
<protein>
    <submittedName>
        <fullName evidence="2">Filament-like plant protein</fullName>
    </submittedName>
</protein>
<dbReference type="OrthoDB" id="128924at2759"/>
<dbReference type="Proteomes" id="UP000245207">
    <property type="component" value="Unassembled WGS sequence"/>
</dbReference>
<name>A0A2U1KTI3_ARTAN</name>
<keyword evidence="3" id="KW-1185">Reference proteome</keyword>
<feature type="coiled-coil region" evidence="1">
    <location>
        <begin position="109"/>
        <end position="150"/>
    </location>
</feature>
<dbReference type="AlphaFoldDB" id="A0A2U1KTI3"/>
<comment type="caution">
    <text evidence="2">The sequence shown here is derived from an EMBL/GenBank/DDBJ whole genome shotgun (WGS) entry which is preliminary data.</text>
</comment>
<proteinExistence type="predicted"/>